<gene>
    <name evidence="14" type="primary">RED2-2</name>
    <name evidence="14" type="ORF">CGGC5_v004735</name>
</gene>
<evidence type="ECO:0000313" key="14">
    <source>
        <dbReference type="EMBL" id="KAF4488875.1"/>
    </source>
</evidence>
<dbReference type="GeneID" id="43606550"/>
<keyword evidence="4" id="KW-0521">NADP</keyword>
<proteinExistence type="inferred from homology"/>
<dbReference type="GO" id="GO:0052650">
    <property type="term" value="F:all-trans-retinol dehydrogenase (NADP+) activity"/>
    <property type="evidence" value="ECO:0007669"/>
    <property type="project" value="UniProtKB-ARBA"/>
</dbReference>
<sequence length="360" mass="39309">MTDIISSTLKTINGIAAVAVHPLVPASLLTFVAYSPPDMLRRSPSLNRLHQLLTANFVVRYRLPLQILLVAGIARYLNRAANRWALNNWRLTSHPGWRWANEIAVVTGGCNGIGKAIVIGLAQKGVTVAVLDTQPMPADLRANQKVKYWKCDITSPEAVSASATEIRASLGNPSIVVNNAGVAYTHSVIETDPEDLRRIFGVNLLSLWSTAKEFIPDMIMKNKGHIVTVASMASYSALPTAVDYSATKAGALAFSEGLSCEIKHVYKASGILTTVVHPMWVRTNMTAAHAERVEQSYGRMMEPEDVAKRVTGQIFSCRGGQLIIPDQWSWASGNRGLPSWVQEIMRDAVGREVPRLGEAK</sequence>
<dbReference type="FunCoup" id="A0A7J6JH27">
    <property type="interactions" value="551"/>
</dbReference>
<evidence type="ECO:0000256" key="13">
    <source>
        <dbReference type="SAM" id="Phobius"/>
    </source>
</evidence>
<comment type="caution">
    <text evidence="14">The sequence shown here is derived from an EMBL/GenBank/DDBJ whole genome shotgun (WGS) entry which is preliminary data.</text>
</comment>
<name>A0A7J6JH27_COLFN</name>
<dbReference type="Pfam" id="PF00106">
    <property type="entry name" value="adh_short"/>
    <property type="match status" value="1"/>
</dbReference>
<comment type="subcellular location">
    <subcellularLocation>
        <location evidence="1">Membrane</location>
        <topology evidence="1">Multi-pass membrane protein</topology>
    </subcellularLocation>
</comment>
<protein>
    <recommendedName>
        <fullName evidence="10">Short-chain dehydrogenase/reductase 3</fullName>
    </recommendedName>
    <alternativeName>
        <fullName evidence="11">Retinal short-chain dehydrogenase/reductase 1</fullName>
    </alternativeName>
</protein>
<evidence type="ECO:0000256" key="4">
    <source>
        <dbReference type="ARBA" id="ARBA00022857"/>
    </source>
</evidence>
<dbReference type="PRINTS" id="PR00081">
    <property type="entry name" value="GDHRDH"/>
</dbReference>
<dbReference type="InterPro" id="IPR036291">
    <property type="entry name" value="NAD(P)-bd_dom_sf"/>
</dbReference>
<keyword evidence="5 13" id="KW-1133">Transmembrane helix</keyword>
<keyword evidence="6" id="KW-0560">Oxidoreductase</keyword>
<evidence type="ECO:0000256" key="3">
    <source>
        <dbReference type="ARBA" id="ARBA00022692"/>
    </source>
</evidence>
<feature type="transmembrane region" description="Helical" evidence="13">
    <location>
        <begin position="12"/>
        <end position="34"/>
    </location>
</feature>
<dbReference type="SUPFAM" id="SSF51735">
    <property type="entry name" value="NAD(P)-binding Rossmann-fold domains"/>
    <property type="match status" value="1"/>
</dbReference>
<comment type="similarity">
    <text evidence="2 12">Belongs to the short-chain dehydrogenases/reductases (SDR) family.</text>
</comment>
<evidence type="ECO:0000256" key="12">
    <source>
        <dbReference type="RuleBase" id="RU000363"/>
    </source>
</evidence>
<evidence type="ECO:0000256" key="11">
    <source>
        <dbReference type="ARBA" id="ARBA00082544"/>
    </source>
</evidence>
<comment type="function">
    <text evidence="9">Catalyzes the reduction of all-trans-retinal to all-trans-retinol in the presence of NADPH.</text>
</comment>
<evidence type="ECO:0000256" key="9">
    <source>
        <dbReference type="ARBA" id="ARBA00059620"/>
    </source>
</evidence>
<evidence type="ECO:0000256" key="8">
    <source>
        <dbReference type="ARBA" id="ARBA00023136"/>
    </source>
</evidence>
<organism evidence="14 15">
    <name type="scientific">Colletotrichum fructicola (strain Nara gc5)</name>
    <name type="common">Anthracnose fungus</name>
    <name type="synonym">Colletotrichum gloeosporioides (strain Nara gc5)</name>
    <dbReference type="NCBI Taxonomy" id="1213859"/>
    <lineage>
        <taxon>Eukaryota</taxon>
        <taxon>Fungi</taxon>
        <taxon>Dikarya</taxon>
        <taxon>Ascomycota</taxon>
        <taxon>Pezizomycotina</taxon>
        <taxon>Sordariomycetes</taxon>
        <taxon>Hypocreomycetidae</taxon>
        <taxon>Glomerellales</taxon>
        <taxon>Glomerellaceae</taxon>
        <taxon>Colletotrichum</taxon>
        <taxon>Colletotrichum gloeosporioides species complex</taxon>
    </lineage>
</organism>
<dbReference type="Proteomes" id="UP000011096">
    <property type="component" value="Unassembled WGS sequence"/>
</dbReference>
<dbReference type="InterPro" id="IPR002347">
    <property type="entry name" value="SDR_fam"/>
</dbReference>
<dbReference type="OrthoDB" id="10253736at2759"/>
<dbReference type="AlphaFoldDB" id="A0A7J6JH27"/>
<dbReference type="InterPro" id="IPR020904">
    <property type="entry name" value="Sc_DH/Rdtase_CS"/>
</dbReference>
<dbReference type="PROSITE" id="PS00061">
    <property type="entry name" value="ADH_SHORT"/>
    <property type="match status" value="1"/>
</dbReference>
<evidence type="ECO:0000256" key="6">
    <source>
        <dbReference type="ARBA" id="ARBA00023002"/>
    </source>
</evidence>
<dbReference type="FunFam" id="3.40.50.720:FF:000131">
    <property type="entry name" value="Short-chain dehydrogenase/reductase 3"/>
    <property type="match status" value="1"/>
</dbReference>
<dbReference type="PRINTS" id="PR00080">
    <property type="entry name" value="SDRFAMILY"/>
</dbReference>
<dbReference type="PANTHER" id="PTHR24322">
    <property type="entry name" value="PKSB"/>
    <property type="match status" value="1"/>
</dbReference>
<evidence type="ECO:0000313" key="15">
    <source>
        <dbReference type="Proteomes" id="UP000011096"/>
    </source>
</evidence>
<evidence type="ECO:0000256" key="7">
    <source>
        <dbReference type="ARBA" id="ARBA00023098"/>
    </source>
</evidence>
<evidence type="ECO:0000256" key="2">
    <source>
        <dbReference type="ARBA" id="ARBA00006484"/>
    </source>
</evidence>
<dbReference type="Gene3D" id="3.40.50.720">
    <property type="entry name" value="NAD(P)-binding Rossmann-like Domain"/>
    <property type="match status" value="1"/>
</dbReference>
<dbReference type="PANTHER" id="PTHR24322:SF736">
    <property type="entry name" value="RETINOL DEHYDROGENASE 10"/>
    <property type="match status" value="1"/>
</dbReference>
<reference evidence="14 15" key="1">
    <citation type="submission" date="2012-08" db="EMBL/GenBank/DDBJ databases">
        <authorList>
            <person name="Gan P.H.P."/>
            <person name="Ikeda K."/>
            <person name="Irieda H."/>
            <person name="Narusaka M."/>
            <person name="O'Connell R.J."/>
            <person name="Narusaka Y."/>
            <person name="Takano Y."/>
            <person name="Kubo Y."/>
            <person name="Shirasu K."/>
        </authorList>
    </citation>
    <scope>NUCLEOTIDE SEQUENCE [LARGE SCALE GENOMIC DNA]</scope>
    <source>
        <strain evidence="14 15">Nara gc5</strain>
    </source>
</reference>
<dbReference type="InParanoid" id="A0A7J6JH27"/>
<keyword evidence="8 13" id="KW-0472">Membrane</keyword>
<evidence type="ECO:0000256" key="10">
    <source>
        <dbReference type="ARBA" id="ARBA00068717"/>
    </source>
</evidence>
<dbReference type="RefSeq" id="XP_031880692.1">
    <property type="nucleotide sequence ID" value="XM_032022353.1"/>
</dbReference>
<accession>A0A7J6JH27</accession>
<evidence type="ECO:0000256" key="5">
    <source>
        <dbReference type="ARBA" id="ARBA00022989"/>
    </source>
</evidence>
<keyword evidence="7" id="KW-0443">Lipid metabolism</keyword>
<reference evidence="14 15" key="2">
    <citation type="submission" date="2020-04" db="EMBL/GenBank/DDBJ databases">
        <title>Genome sequencing and assembly of multiple isolates from the Colletotrichum gloeosporioides species complex.</title>
        <authorList>
            <person name="Gan P."/>
            <person name="Shirasu K."/>
        </authorList>
    </citation>
    <scope>NUCLEOTIDE SEQUENCE [LARGE SCALE GENOMIC DNA]</scope>
    <source>
        <strain evidence="14 15">Nara gc5</strain>
    </source>
</reference>
<evidence type="ECO:0000256" key="1">
    <source>
        <dbReference type="ARBA" id="ARBA00004141"/>
    </source>
</evidence>
<keyword evidence="3 13" id="KW-0812">Transmembrane</keyword>
<keyword evidence="15" id="KW-1185">Reference proteome</keyword>
<dbReference type="EMBL" id="ANPB02000002">
    <property type="protein sequence ID" value="KAF4488875.1"/>
    <property type="molecule type" value="Genomic_DNA"/>
</dbReference>
<dbReference type="GO" id="GO:0016020">
    <property type="term" value="C:membrane"/>
    <property type="evidence" value="ECO:0007669"/>
    <property type="project" value="UniProtKB-SubCell"/>
</dbReference>